<protein>
    <recommendedName>
        <fullName evidence="3">DUF2332 domain-containing protein</fullName>
    </recommendedName>
</protein>
<proteinExistence type="predicted"/>
<accession>A0ABN3NL10</accession>
<dbReference type="InterPro" id="IPR011200">
    <property type="entry name" value="UCP012608"/>
</dbReference>
<evidence type="ECO:0008006" key="3">
    <source>
        <dbReference type="Google" id="ProtNLM"/>
    </source>
</evidence>
<name>A0ABN3NL10_9ACTN</name>
<gene>
    <name evidence="1" type="ORF">GCM10010201_25160</name>
</gene>
<organism evidence="1 2">
    <name type="scientific">Pilimelia columellifera subsp. columellifera</name>
    <dbReference type="NCBI Taxonomy" id="706583"/>
    <lineage>
        <taxon>Bacteria</taxon>
        <taxon>Bacillati</taxon>
        <taxon>Actinomycetota</taxon>
        <taxon>Actinomycetes</taxon>
        <taxon>Micromonosporales</taxon>
        <taxon>Micromonosporaceae</taxon>
        <taxon>Pilimelia</taxon>
    </lineage>
</organism>
<evidence type="ECO:0000313" key="1">
    <source>
        <dbReference type="EMBL" id="GAA2525450.1"/>
    </source>
</evidence>
<reference evidence="1 2" key="1">
    <citation type="journal article" date="2019" name="Int. J. Syst. Evol. Microbiol.">
        <title>The Global Catalogue of Microorganisms (GCM) 10K type strain sequencing project: providing services to taxonomists for standard genome sequencing and annotation.</title>
        <authorList>
            <consortium name="The Broad Institute Genomics Platform"/>
            <consortium name="The Broad Institute Genome Sequencing Center for Infectious Disease"/>
            <person name="Wu L."/>
            <person name="Ma J."/>
        </authorList>
    </citation>
    <scope>NUCLEOTIDE SEQUENCE [LARGE SCALE GENOMIC DNA]</scope>
    <source>
        <strain evidence="1 2">JCM 3367</strain>
    </source>
</reference>
<evidence type="ECO:0000313" key="2">
    <source>
        <dbReference type="Proteomes" id="UP001499978"/>
    </source>
</evidence>
<dbReference type="Pfam" id="PF10094">
    <property type="entry name" value="DUF2332"/>
    <property type="match status" value="1"/>
</dbReference>
<sequence length="321" mass="35005">MKSTRQWYLRFAVEAQADGSPTYSRLAHSVADDPATLGRLLELPSRRRQPNLLFGAARLLGAPLDDGPQFLAWVAARWTSARAVMAERATQTNEPGRCATLLPVLTSLPQPLALIEVGASAGLCLYPDRYRYRYDDIHVVGPADSPVELACATNRAAPPPTTVPTVVWRAGLDLNPLDVASDDHLRWLDALIWPEHEHRRERLRAAAAIARREPPHLVRGDLLTDLAALADLAPADATLVVFHSAVLSYVADDQRAAFVDTVRALPGHWLSQEAPNVLPEVSAAAGVDDPLWRQMLLALDGAPLALVGGHGQRLDWLNDAR</sequence>
<dbReference type="Proteomes" id="UP001499978">
    <property type="component" value="Unassembled WGS sequence"/>
</dbReference>
<comment type="caution">
    <text evidence="1">The sequence shown here is derived from an EMBL/GenBank/DDBJ whole genome shotgun (WGS) entry which is preliminary data.</text>
</comment>
<keyword evidence="2" id="KW-1185">Reference proteome</keyword>
<dbReference type="RefSeq" id="WP_344172538.1">
    <property type="nucleotide sequence ID" value="NZ_BAAARY010000011.1"/>
</dbReference>
<dbReference type="EMBL" id="BAAARY010000011">
    <property type="protein sequence ID" value="GAA2525450.1"/>
    <property type="molecule type" value="Genomic_DNA"/>
</dbReference>